<dbReference type="OrthoDB" id="433512at2759"/>
<feature type="transmembrane region" description="Helical" evidence="7">
    <location>
        <begin position="377"/>
        <end position="397"/>
    </location>
</feature>
<dbReference type="InterPro" id="IPR020846">
    <property type="entry name" value="MFS_dom"/>
</dbReference>
<dbReference type="InterPro" id="IPR005829">
    <property type="entry name" value="Sugar_transporter_CS"/>
</dbReference>
<feature type="transmembrane region" description="Helical" evidence="7">
    <location>
        <begin position="139"/>
        <end position="160"/>
    </location>
</feature>
<evidence type="ECO:0000256" key="2">
    <source>
        <dbReference type="ARBA" id="ARBA00022448"/>
    </source>
</evidence>
<dbReference type="EMBL" id="KV460222">
    <property type="protein sequence ID" value="OBT97441.1"/>
    <property type="molecule type" value="Genomic_DNA"/>
</dbReference>
<dbReference type="SUPFAM" id="SSF103473">
    <property type="entry name" value="MFS general substrate transporter"/>
    <property type="match status" value="1"/>
</dbReference>
<dbReference type="PROSITE" id="PS00217">
    <property type="entry name" value="SUGAR_TRANSPORT_2"/>
    <property type="match status" value="1"/>
</dbReference>
<dbReference type="GeneID" id="28837804"/>
<evidence type="ECO:0000256" key="5">
    <source>
        <dbReference type="ARBA" id="ARBA00023136"/>
    </source>
</evidence>
<dbReference type="PANTHER" id="PTHR23511:SF34">
    <property type="entry name" value="SYNAPTIC VESICLE GLYCOPROTEIN 2"/>
    <property type="match status" value="1"/>
</dbReference>
<dbReference type="GO" id="GO:0022857">
    <property type="term" value="F:transmembrane transporter activity"/>
    <property type="evidence" value="ECO:0007669"/>
    <property type="project" value="InterPro"/>
</dbReference>
<proteinExistence type="predicted"/>
<dbReference type="InterPro" id="IPR036259">
    <property type="entry name" value="MFS_trans_sf"/>
</dbReference>
<feature type="transmembrane region" description="Helical" evidence="7">
    <location>
        <begin position="181"/>
        <end position="200"/>
    </location>
</feature>
<feature type="transmembrane region" description="Helical" evidence="7">
    <location>
        <begin position="504"/>
        <end position="525"/>
    </location>
</feature>
<dbReference type="GO" id="GO:0016020">
    <property type="term" value="C:membrane"/>
    <property type="evidence" value="ECO:0007669"/>
    <property type="project" value="UniProtKB-SubCell"/>
</dbReference>
<accession>A0A1B8GNL3</accession>
<feature type="transmembrane region" description="Helical" evidence="7">
    <location>
        <begin position="220"/>
        <end position="238"/>
    </location>
</feature>
<evidence type="ECO:0000256" key="4">
    <source>
        <dbReference type="ARBA" id="ARBA00022989"/>
    </source>
</evidence>
<feature type="region of interest" description="Disordered" evidence="6">
    <location>
        <begin position="264"/>
        <end position="314"/>
    </location>
</feature>
<name>A0A1B8GNL3_9PEZI</name>
<gene>
    <name evidence="9" type="ORF">VE01_04418</name>
</gene>
<keyword evidence="10" id="KW-1185">Reference proteome</keyword>
<organism evidence="9 10">
    <name type="scientific">Pseudogymnoascus verrucosus</name>
    <dbReference type="NCBI Taxonomy" id="342668"/>
    <lineage>
        <taxon>Eukaryota</taxon>
        <taxon>Fungi</taxon>
        <taxon>Dikarya</taxon>
        <taxon>Ascomycota</taxon>
        <taxon>Pezizomycotina</taxon>
        <taxon>Leotiomycetes</taxon>
        <taxon>Thelebolales</taxon>
        <taxon>Thelebolaceae</taxon>
        <taxon>Pseudogymnoascus</taxon>
    </lineage>
</organism>
<keyword evidence="2" id="KW-0813">Transport</keyword>
<reference evidence="10" key="2">
    <citation type="journal article" date="2018" name="Nat. Commun.">
        <title>Extreme sensitivity to ultraviolet light in the fungal pathogen causing white-nose syndrome of bats.</title>
        <authorList>
            <person name="Palmer J.M."/>
            <person name="Drees K.P."/>
            <person name="Foster J.T."/>
            <person name="Lindner D.L."/>
        </authorList>
    </citation>
    <scope>NUCLEOTIDE SEQUENCE [LARGE SCALE GENOMIC DNA]</scope>
    <source>
        <strain evidence="10">UAMH 10579</strain>
    </source>
</reference>
<evidence type="ECO:0000256" key="6">
    <source>
        <dbReference type="SAM" id="MobiDB-lite"/>
    </source>
</evidence>
<evidence type="ECO:0000313" key="10">
    <source>
        <dbReference type="Proteomes" id="UP000091956"/>
    </source>
</evidence>
<dbReference type="InterPro" id="IPR005828">
    <property type="entry name" value="MFS_sugar_transport-like"/>
</dbReference>
<dbReference type="Proteomes" id="UP000091956">
    <property type="component" value="Unassembled WGS sequence"/>
</dbReference>
<dbReference type="AlphaFoldDB" id="A0A1B8GNL3"/>
<dbReference type="PANTHER" id="PTHR23511">
    <property type="entry name" value="SYNAPTIC VESICLE GLYCOPROTEIN 2"/>
    <property type="match status" value="1"/>
</dbReference>
<feature type="transmembrane region" description="Helical" evidence="7">
    <location>
        <begin position="442"/>
        <end position="461"/>
    </location>
</feature>
<feature type="domain" description="Major facilitator superfamily (MFS) profile" evidence="8">
    <location>
        <begin position="37"/>
        <end position="596"/>
    </location>
</feature>
<feature type="region of interest" description="Disordered" evidence="6">
    <location>
        <begin position="330"/>
        <end position="360"/>
    </location>
</feature>
<feature type="transmembrane region" description="Helical" evidence="7">
    <location>
        <begin position="537"/>
        <end position="558"/>
    </location>
</feature>
<feature type="transmembrane region" description="Helical" evidence="7">
    <location>
        <begin position="570"/>
        <end position="592"/>
    </location>
</feature>
<evidence type="ECO:0000259" key="8">
    <source>
        <dbReference type="PROSITE" id="PS50850"/>
    </source>
</evidence>
<feature type="transmembrane region" description="Helical" evidence="7">
    <location>
        <begin position="50"/>
        <end position="68"/>
    </location>
</feature>
<evidence type="ECO:0000256" key="1">
    <source>
        <dbReference type="ARBA" id="ARBA00004141"/>
    </source>
</evidence>
<feature type="transmembrane region" description="Helical" evidence="7">
    <location>
        <begin position="473"/>
        <end position="492"/>
    </location>
</feature>
<keyword evidence="5 7" id="KW-0472">Membrane</keyword>
<dbReference type="PROSITE" id="PS50850">
    <property type="entry name" value="MFS"/>
    <property type="match status" value="1"/>
</dbReference>
<evidence type="ECO:0000256" key="3">
    <source>
        <dbReference type="ARBA" id="ARBA00022692"/>
    </source>
</evidence>
<comment type="subcellular location">
    <subcellularLocation>
        <location evidence="1">Membrane</location>
        <topology evidence="1">Multi-pass membrane protein</topology>
    </subcellularLocation>
</comment>
<dbReference type="Pfam" id="PF00083">
    <property type="entry name" value="Sugar_tr"/>
    <property type="match status" value="2"/>
</dbReference>
<keyword evidence="4 7" id="KW-1133">Transmembrane helix</keyword>
<dbReference type="Gene3D" id="1.20.1250.20">
    <property type="entry name" value="MFS general substrate transporter like domains"/>
    <property type="match status" value="2"/>
</dbReference>
<evidence type="ECO:0000313" key="9">
    <source>
        <dbReference type="EMBL" id="OBT97441.1"/>
    </source>
</evidence>
<evidence type="ECO:0000256" key="7">
    <source>
        <dbReference type="SAM" id="Phobius"/>
    </source>
</evidence>
<keyword evidence="3 7" id="KW-0812">Transmembrane</keyword>
<feature type="transmembrane region" description="Helical" evidence="7">
    <location>
        <begin position="105"/>
        <end position="127"/>
    </location>
</feature>
<feature type="compositionally biased region" description="Low complexity" evidence="6">
    <location>
        <begin position="348"/>
        <end position="360"/>
    </location>
</feature>
<sequence length="661" mass="72123">MRVWINPTDVGRHHTTNDDKREQICRDIDNNGFDWQVWAVAASGFFTDSYNLFATNVILPCLAFVYWPDDNTGREGRINIITLVGSCLGQLIFGFLADKYGRRKLYGFELIVVIFGTLGVAQASAGYNDSMSILSWMMFWRFFVGVGIGAEYPLSAVITAEFAARQSRARMMAAVFIMQPIGQLMASLVGLIVLLTVGRAGGLHLMQDDDEAAKKIVDSIWRWVIGVGAIPALIAIGFRLTIPESPRYTLDVDQDGARALRDTEQYLRQPGATVAGADDDDDRRPNGLGLDDDTPGLRPPPRAHYDDDSDAASAVSDGSMDIIDVSGAPVRHSAHATAPHDDDDDYDAGSTSTTTPTHPDPFSYAELKRYFWTEGNYRTLAGTALTWFLLDLAFYGLGINNPRTIARLWSSKRVEVVEALIPSWANPADAGMGIYETLRLDGVRAIITDAAGSLVGSALLIKAINYVPRRSWLVWSFAGMGVLFAVIGGSYFRAVDTDLHALTITLYVLVQLLFNLGPNTLTFILPAELFPTRYRATCHGISASLGKLGSIVVVAFLPSLHINDPHSRHLGYLLIAFAPLMGIGALVAWAWIPEVQGPRGSAWKGGKEKGRWVVPSLSLEELAVGLGGRGELRERLGWRRAGVSMNMQMPGGEEGGVNGRV</sequence>
<feature type="transmembrane region" description="Helical" evidence="7">
    <location>
        <begin position="80"/>
        <end position="98"/>
    </location>
</feature>
<dbReference type="STRING" id="342668.A0A1B8GNL3"/>
<dbReference type="RefSeq" id="XP_018131174.1">
    <property type="nucleotide sequence ID" value="XM_018273892.2"/>
</dbReference>
<reference evidence="9 10" key="1">
    <citation type="submission" date="2016-03" db="EMBL/GenBank/DDBJ databases">
        <title>Comparative genomics of Pseudogymnoascus destructans, the fungus causing white-nose syndrome of bats.</title>
        <authorList>
            <person name="Palmer J.M."/>
            <person name="Drees K.P."/>
            <person name="Foster J.T."/>
            <person name="Lindner D.L."/>
        </authorList>
    </citation>
    <scope>NUCLEOTIDE SEQUENCE [LARGE SCALE GENOMIC DNA]</scope>
    <source>
        <strain evidence="9 10">UAMH 10579</strain>
    </source>
</reference>
<protein>
    <recommendedName>
        <fullName evidence="8">Major facilitator superfamily (MFS) profile domain-containing protein</fullName>
    </recommendedName>
</protein>